<dbReference type="AlphaFoldDB" id="A0A8J7Q4I2"/>
<keyword evidence="2" id="KW-1185">Reference proteome</keyword>
<dbReference type="Proteomes" id="UP000664417">
    <property type="component" value="Unassembled WGS sequence"/>
</dbReference>
<gene>
    <name evidence="1" type="ORF">J3U88_11025</name>
</gene>
<dbReference type="RefSeq" id="WP_207858811.1">
    <property type="nucleotide sequence ID" value="NZ_JAFREP010000008.1"/>
</dbReference>
<protein>
    <recommendedName>
        <fullName evidence="3">Lipoprotein</fullName>
    </recommendedName>
</protein>
<evidence type="ECO:0000313" key="2">
    <source>
        <dbReference type="Proteomes" id="UP000664417"/>
    </source>
</evidence>
<dbReference type="PROSITE" id="PS51257">
    <property type="entry name" value="PROKAR_LIPOPROTEIN"/>
    <property type="match status" value="1"/>
</dbReference>
<reference evidence="1" key="1">
    <citation type="submission" date="2021-03" db="EMBL/GenBank/DDBJ databases">
        <authorList>
            <person name="Wang G."/>
        </authorList>
    </citation>
    <scope>NUCLEOTIDE SEQUENCE</scope>
    <source>
        <strain evidence="1">KCTC 12899</strain>
    </source>
</reference>
<sequence>MTRDGFRWVVFLVCLGMFACGRPAPNAAAETEPSAQTEPVAAKATPFLLNPKVLEKAPHAQRDLNELLLYVSERFQIKPEFAFIDETPEAKHLGRMSSLTQWLQFYHLSYYQGETLVWSGSVVLGEGKSVGLTAKRGFQWELTALEGDRTALRFRDGSQEWRHTFQPGTSADIMLGLGEKRVYLVHHYLSQAEITGRTLTAPNP</sequence>
<dbReference type="EMBL" id="JAFREP010000008">
    <property type="protein sequence ID" value="MBO1318990.1"/>
    <property type="molecule type" value="Genomic_DNA"/>
</dbReference>
<organism evidence="1 2">
    <name type="scientific">Acanthopleuribacter pedis</name>
    <dbReference type="NCBI Taxonomy" id="442870"/>
    <lineage>
        <taxon>Bacteria</taxon>
        <taxon>Pseudomonadati</taxon>
        <taxon>Acidobacteriota</taxon>
        <taxon>Holophagae</taxon>
        <taxon>Acanthopleuribacterales</taxon>
        <taxon>Acanthopleuribacteraceae</taxon>
        <taxon>Acanthopleuribacter</taxon>
    </lineage>
</organism>
<evidence type="ECO:0008006" key="3">
    <source>
        <dbReference type="Google" id="ProtNLM"/>
    </source>
</evidence>
<evidence type="ECO:0000313" key="1">
    <source>
        <dbReference type="EMBL" id="MBO1318990.1"/>
    </source>
</evidence>
<proteinExistence type="predicted"/>
<name>A0A8J7Q4I2_9BACT</name>
<accession>A0A8J7Q4I2</accession>
<comment type="caution">
    <text evidence="1">The sequence shown here is derived from an EMBL/GenBank/DDBJ whole genome shotgun (WGS) entry which is preliminary data.</text>
</comment>